<dbReference type="AlphaFoldDB" id="A0A1G9AER2"/>
<comment type="catalytic activity">
    <reaction evidence="18">
        <text>prephenate + H(+) = 3-phenylpyruvate + CO2 + H2O</text>
        <dbReference type="Rhea" id="RHEA:21648"/>
        <dbReference type="ChEBI" id="CHEBI:15377"/>
        <dbReference type="ChEBI" id="CHEBI:15378"/>
        <dbReference type="ChEBI" id="CHEBI:16526"/>
        <dbReference type="ChEBI" id="CHEBI:18005"/>
        <dbReference type="ChEBI" id="CHEBI:29934"/>
        <dbReference type="EC" id="4.2.1.51"/>
    </reaction>
</comment>
<dbReference type="PROSITE" id="PS00858">
    <property type="entry name" value="PREPHENATE_DEHYDR_2"/>
    <property type="match status" value="1"/>
</dbReference>
<dbReference type="CDD" id="cd04905">
    <property type="entry name" value="ACT_CM-PDT"/>
    <property type="match status" value="1"/>
</dbReference>
<dbReference type="GO" id="GO:0005737">
    <property type="term" value="C:cytoplasm"/>
    <property type="evidence" value="ECO:0007669"/>
    <property type="project" value="UniProtKB-SubCell"/>
</dbReference>
<gene>
    <name evidence="23" type="ORF">SAMN05421823_102250</name>
</gene>
<organism evidence="23 24">
    <name type="scientific">Catalinimonas alkaloidigena</name>
    <dbReference type="NCBI Taxonomy" id="1075417"/>
    <lineage>
        <taxon>Bacteria</taxon>
        <taxon>Pseudomonadati</taxon>
        <taxon>Bacteroidota</taxon>
        <taxon>Cytophagia</taxon>
        <taxon>Cytophagales</taxon>
        <taxon>Catalimonadaceae</taxon>
        <taxon>Catalinimonas</taxon>
    </lineage>
</organism>
<dbReference type="InterPro" id="IPR010957">
    <property type="entry name" value="G/b/e-P-prot_chorismate_mutase"/>
</dbReference>
<keyword evidence="9" id="KW-0963">Cytoplasm</keyword>
<evidence type="ECO:0000313" key="24">
    <source>
        <dbReference type="Proteomes" id="UP000198510"/>
    </source>
</evidence>
<evidence type="ECO:0000256" key="4">
    <source>
        <dbReference type="ARBA" id="ARBA00004741"/>
    </source>
</evidence>
<accession>A0A1G9AER2</accession>
<dbReference type="PANTHER" id="PTHR21022:SF19">
    <property type="entry name" value="PREPHENATE DEHYDRATASE-RELATED"/>
    <property type="match status" value="1"/>
</dbReference>
<dbReference type="Gene3D" id="3.30.70.260">
    <property type="match status" value="1"/>
</dbReference>
<evidence type="ECO:0000256" key="18">
    <source>
        <dbReference type="ARBA" id="ARBA00047848"/>
    </source>
</evidence>
<dbReference type="PROSITE" id="PS51168">
    <property type="entry name" value="CHORISMATE_MUT_2"/>
    <property type="match status" value="1"/>
</dbReference>
<dbReference type="GO" id="GO:0009094">
    <property type="term" value="P:L-phenylalanine biosynthetic process"/>
    <property type="evidence" value="ECO:0007669"/>
    <property type="project" value="UniProtKB-UniPathway"/>
</dbReference>
<dbReference type="PROSITE" id="PS00857">
    <property type="entry name" value="PREPHENATE_DEHYDR_1"/>
    <property type="match status" value="1"/>
</dbReference>
<dbReference type="InterPro" id="IPR001086">
    <property type="entry name" value="Preph_deHydtase"/>
</dbReference>
<evidence type="ECO:0000256" key="1">
    <source>
        <dbReference type="ARBA" id="ARBA00000824"/>
    </source>
</evidence>
<feature type="site" description="Essential for prephenate dehydratase activity" evidence="19">
    <location>
        <position position="260"/>
    </location>
</feature>
<dbReference type="NCBIfam" id="TIGR01807">
    <property type="entry name" value="CM_P2"/>
    <property type="match status" value="1"/>
</dbReference>
<dbReference type="STRING" id="1075417.SAMN05421823_102250"/>
<evidence type="ECO:0000256" key="5">
    <source>
        <dbReference type="ARBA" id="ARBA00004817"/>
    </source>
</evidence>
<dbReference type="GO" id="GO:0004664">
    <property type="term" value="F:prephenate dehydratase activity"/>
    <property type="evidence" value="ECO:0007669"/>
    <property type="project" value="UniProtKB-EC"/>
</dbReference>
<comment type="function">
    <text evidence="2">Catalyzes the Claisen rearrangement of chorismate to prephenate and the decarboxylation/dehydration of prephenate to phenylpyruvate.</text>
</comment>
<dbReference type="PIRSF" id="PIRSF001500">
    <property type="entry name" value="Chor_mut_pdt_Ppr"/>
    <property type="match status" value="1"/>
</dbReference>
<dbReference type="InterPro" id="IPR018528">
    <property type="entry name" value="Preph_deHydtase_CS"/>
</dbReference>
<evidence type="ECO:0000256" key="9">
    <source>
        <dbReference type="ARBA" id="ARBA00022490"/>
    </source>
</evidence>
<dbReference type="UniPathway" id="UPA00120">
    <property type="reaction ID" value="UER00203"/>
</dbReference>
<keyword evidence="12" id="KW-0584">Phenylalanine biosynthesis</keyword>
<evidence type="ECO:0000256" key="6">
    <source>
        <dbReference type="ARBA" id="ARBA00012404"/>
    </source>
</evidence>
<dbReference type="InterPro" id="IPR045865">
    <property type="entry name" value="ACT-like_dom_sf"/>
</dbReference>
<evidence type="ECO:0000256" key="13">
    <source>
        <dbReference type="ARBA" id="ARBA00023235"/>
    </source>
</evidence>
<dbReference type="SUPFAM" id="SSF48600">
    <property type="entry name" value="Chorismate mutase II"/>
    <property type="match status" value="1"/>
</dbReference>
<dbReference type="SUPFAM" id="SSF55021">
    <property type="entry name" value="ACT-like"/>
    <property type="match status" value="1"/>
</dbReference>
<dbReference type="PROSITE" id="PS51671">
    <property type="entry name" value="ACT"/>
    <property type="match status" value="1"/>
</dbReference>
<dbReference type="Pfam" id="PF01817">
    <property type="entry name" value="CM_2"/>
    <property type="match status" value="1"/>
</dbReference>
<dbReference type="EMBL" id="FNFO01000002">
    <property type="protein sequence ID" value="SDK25020.1"/>
    <property type="molecule type" value="Genomic_DNA"/>
</dbReference>
<name>A0A1G9AER2_9BACT</name>
<evidence type="ECO:0000259" key="20">
    <source>
        <dbReference type="PROSITE" id="PS51168"/>
    </source>
</evidence>
<evidence type="ECO:0000259" key="22">
    <source>
        <dbReference type="PROSITE" id="PS51671"/>
    </source>
</evidence>
<evidence type="ECO:0000256" key="10">
    <source>
        <dbReference type="ARBA" id="ARBA00022605"/>
    </source>
</evidence>
<keyword evidence="13" id="KW-0413">Isomerase</keyword>
<evidence type="ECO:0000259" key="21">
    <source>
        <dbReference type="PROSITE" id="PS51171"/>
    </source>
</evidence>
<evidence type="ECO:0000256" key="16">
    <source>
        <dbReference type="ARBA" id="ARBA00031175"/>
    </source>
</evidence>
<keyword evidence="14" id="KW-0456">Lyase</keyword>
<evidence type="ECO:0000256" key="3">
    <source>
        <dbReference type="ARBA" id="ARBA00004496"/>
    </source>
</evidence>
<sequence length="360" mass="40731">MSLSLDELRHQIDEVDSQLLQLLNQRMGYVRQVGELKRQSNTIIYRPEREKAIIDRLSATNQGLLSRAAIEAIFLEIFAISRNFELPERVAYLGPEGSFTHQAAESRFGAVSEYMPLGDIRAVFEAVQTNRARFGIIPIENNQEGLVPETMDQLAAMQDLKIAAEIPMPIHFAFASVNDRLHEIKKIYSKDIAFGQCRRFLDATFREQKPELVPVDSTSRAAKLALNDPHAAAICSHIAARLYDLPMLFDNIEDSTDNFTRFLVVARDFKSQPSGNDKTSLLARLPHSDEPGSLVTFLQDFHRAGINLTKIESRPAKSGRNFQYMFFVDLDGHIDDARIKPVIEQHADVLQWLGSYVKLC</sequence>
<comment type="catalytic activity">
    <reaction evidence="1">
        <text>chorismate = prephenate</text>
        <dbReference type="Rhea" id="RHEA:13897"/>
        <dbReference type="ChEBI" id="CHEBI:29748"/>
        <dbReference type="ChEBI" id="CHEBI:29934"/>
        <dbReference type="EC" id="5.4.99.5"/>
    </reaction>
</comment>
<evidence type="ECO:0000256" key="11">
    <source>
        <dbReference type="ARBA" id="ARBA00023141"/>
    </source>
</evidence>
<dbReference type="PROSITE" id="PS51171">
    <property type="entry name" value="PREPHENATE_DEHYDR_3"/>
    <property type="match status" value="1"/>
</dbReference>
<keyword evidence="24" id="KW-1185">Reference proteome</keyword>
<reference evidence="23 24" key="1">
    <citation type="submission" date="2016-10" db="EMBL/GenBank/DDBJ databases">
        <authorList>
            <person name="de Groot N.N."/>
        </authorList>
    </citation>
    <scope>NUCLEOTIDE SEQUENCE [LARGE SCALE GENOMIC DNA]</scope>
    <source>
        <strain evidence="23 24">DSM 25186</strain>
    </source>
</reference>
<dbReference type="GO" id="GO:0046417">
    <property type="term" value="P:chorismate metabolic process"/>
    <property type="evidence" value="ECO:0007669"/>
    <property type="project" value="InterPro"/>
</dbReference>
<dbReference type="Pfam" id="PF01842">
    <property type="entry name" value="ACT"/>
    <property type="match status" value="1"/>
</dbReference>
<dbReference type="PANTHER" id="PTHR21022">
    <property type="entry name" value="PREPHENATE DEHYDRATASE P PROTEIN"/>
    <property type="match status" value="1"/>
</dbReference>
<protein>
    <recommendedName>
        <fullName evidence="8">Bifunctional chorismate mutase/prephenate dehydratase</fullName>
        <ecNumber evidence="7">4.2.1.51</ecNumber>
        <ecNumber evidence="6">5.4.99.5</ecNumber>
    </recommendedName>
    <alternativeName>
        <fullName evidence="17">Chorismate mutase-prephenate dehydratase</fullName>
    </alternativeName>
    <alternativeName>
        <fullName evidence="16">p-protein</fullName>
    </alternativeName>
</protein>
<evidence type="ECO:0000313" key="23">
    <source>
        <dbReference type="EMBL" id="SDK25020.1"/>
    </source>
</evidence>
<evidence type="ECO:0000256" key="15">
    <source>
        <dbReference type="ARBA" id="ARBA00023268"/>
    </source>
</evidence>
<dbReference type="Pfam" id="PF00800">
    <property type="entry name" value="PDT"/>
    <property type="match status" value="1"/>
</dbReference>
<evidence type="ECO:0000256" key="14">
    <source>
        <dbReference type="ARBA" id="ARBA00023239"/>
    </source>
</evidence>
<proteinExistence type="predicted"/>
<evidence type="ECO:0000256" key="7">
    <source>
        <dbReference type="ARBA" id="ARBA00013147"/>
    </source>
</evidence>
<dbReference type="SMART" id="SM00830">
    <property type="entry name" value="CM_2"/>
    <property type="match status" value="1"/>
</dbReference>
<comment type="pathway">
    <text evidence="5">Metabolic intermediate biosynthesis; prephenate biosynthesis; prephenate from chorismate: step 1/1.</text>
</comment>
<comment type="subcellular location">
    <subcellularLocation>
        <location evidence="3">Cytoplasm</location>
    </subcellularLocation>
</comment>
<dbReference type="SUPFAM" id="SSF53850">
    <property type="entry name" value="Periplasmic binding protein-like II"/>
    <property type="match status" value="1"/>
</dbReference>
<dbReference type="EC" id="4.2.1.51" evidence="7"/>
<dbReference type="GO" id="GO:0004106">
    <property type="term" value="F:chorismate mutase activity"/>
    <property type="evidence" value="ECO:0007669"/>
    <property type="project" value="UniProtKB-EC"/>
</dbReference>
<evidence type="ECO:0000256" key="19">
    <source>
        <dbReference type="PIRSR" id="PIRSR001500-2"/>
    </source>
</evidence>
<dbReference type="Gene3D" id="3.40.190.10">
    <property type="entry name" value="Periplasmic binding protein-like II"/>
    <property type="match status" value="2"/>
</dbReference>
<evidence type="ECO:0000256" key="17">
    <source>
        <dbReference type="ARBA" id="ARBA00031520"/>
    </source>
</evidence>
<dbReference type="InterPro" id="IPR002701">
    <property type="entry name" value="CM_II_prokaryot"/>
</dbReference>
<evidence type="ECO:0000256" key="2">
    <source>
        <dbReference type="ARBA" id="ARBA00002364"/>
    </source>
</evidence>
<dbReference type="Gene3D" id="1.20.59.10">
    <property type="entry name" value="Chorismate mutase"/>
    <property type="match status" value="1"/>
</dbReference>
<dbReference type="CDD" id="cd13630">
    <property type="entry name" value="PBP2_PDT_1"/>
    <property type="match status" value="1"/>
</dbReference>
<feature type="domain" description="ACT" evidence="22">
    <location>
        <begin position="282"/>
        <end position="360"/>
    </location>
</feature>
<dbReference type="UniPathway" id="UPA00121">
    <property type="reaction ID" value="UER00345"/>
</dbReference>
<feature type="domain" description="Prephenate dehydratase" evidence="21">
    <location>
        <begin position="89"/>
        <end position="267"/>
    </location>
</feature>
<dbReference type="InterPro" id="IPR002912">
    <property type="entry name" value="ACT_dom"/>
</dbReference>
<dbReference type="EC" id="5.4.99.5" evidence="6"/>
<dbReference type="OrthoDB" id="9802281at2"/>
<dbReference type="NCBIfam" id="NF008865">
    <property type="entry name" value="PRK11898.1"/>
    <property type="match status" value="1"/>
</dbReference>
<dbReference type="InterPro" id="IPR036979">
    <property type="entry name" value="CM_dom_sf"/>
</dbReference>
<dbReference type="Proteomes" id="UP000198510">
    <property type="component" value="Unassembled WGS sequence"/>
</dbReference>
<keyword evidence="15" id="KW-0511">Multifunctional enzyme</keyword>
<dbReference type="InterPro" id="IPR008242">
    <property type="entry name" value="Chor_mutase/pphenate_deHydtase"/>
</dbReference>
<keyword evidence="10" id="KW-0028">Amino-acid biosynthesis</keyword>
<comment type="pathway">
    <text evidence="4">Amino-acid biosynthesis; L-phenylalanine biosynthesis; phenylpyruvate from prephenate: step 1/1.</text>
</comment>
<dbReference type="InterPro" id="IPR036263">
    <property type="entry name" value="Chorismate_II_sf"/>
</dbReference>
<evidence type="ECO:0000256" key="12">
    <source>
        <dbReference type="ARBA" id="ARBA00023222"/>
    </source>
</evidence>
<evidence type="ECO:0000256" key="8">
    <source>
        <dbReference type="ARBA" id="ARBA00014401"/>
    </source>
</evidence>
<dbReference type="RefSeq" id="WP_089679745.1">
    <property type="nucleotide sequence ID" value="NZ_FNFO01000002.1"/>
</dbReference>
<feature type="domain" description="Chorismate mutase" evidence="20">
    <location>
        <begin position="1"/>
        <end position="89"/>
    </location>
</feature>
<keyword evidence="11" id="KW-0057">Aromatic amino acid biosynthesis</keyword>